<proteinExistence type="predicted"/>
<feature type="signal peptide" evidence="1">
    <location>
        <begin position="1"/>
        <end position="40"/>
    </location>
</feature>
<evidence type="ECO:0000313" key="2">
    <source>
        <dbReference type="EMBL" id="SMD29135.1"/>
    </source>
</evidence>
<evidence type="ECO:0000256" key="1">
    <source>
        <dbReference type="SAM" id="SignalP"/>
    </source>
</evidence>
<name>A0A482Z936_9ARAC</name>
<reference evidence="2" key="1">
    <citation type="submission" date="2017-03" db="EMBL/GenBank/DDBJ databases">
        <authorList>
            <person name="QRISCLOUD D."/>
        </authorList>
    </citation>
    <scope>NUCLEOTIDE SEQUENCE</scope>
</reference>
<keyword evidence="1" id="KW-0732">Signal</keyword>
<protein>
    <submittedName>
        <fullName evidence="2">U1-Austrotoxin-Ht1a_1</fullName>
    </submittedName>
</protein>
<feature type="chain" id="PRO_5019751831" evidence="1">
    <location>
        <begin position="41"/>
        <end position="102"/>
    </location>
</feature>
<dbReference type="AlphaFoldDB" id="A0A482Z936"/>
<organism evidence="2">
    <name type="scientific">Hickmania troglodytes</name>
    <dbReference type="NCBI Taxonomy" id="489260"/>
    <lineage>
        <taxon>Eukaryota</taxon>
        <taxon>Metazoa</taxon>
        <taxon>Ecdysozoa</taxon>
        <taxon>Arthropoda</taxon>
        <taxon>Chelicerata</taxon>
        <taxon>Arachnida</taxon>
        <taxon>Araneae</taxon>
        <taxon>Araneomorphae</taxon>
        <taxon>Austrochilidae</taxon>
        <taxon>Hickmania</taxon>
    </lineage>
</organism>
<dbReference type="EMBL" id="HAGM01000049">
    <property type="protein sequence ID" value="SMD29135.1"/>
    <property type="molecule type" value="Transcribed_RNA"/>
</dbReference>
<sequence length="102" mass="11318">MHLSFLRGGKWSNLVQKRKTRMKTVLALCISLLFIEMCCSADDERPCGLISMTPCKIEQCCITTFLFLYGSCKDLNKEGESCSAQCSCESGLNCENGQCKAD</sequence>
<accession>A0A482Z936</accession>
<reference evidence="2" key="2">
    <citation type="submission" date="2019-04" db="EMBL/GenBank/DDBJ databases">
        <title>Unravelling the molecular evolution of spider venoms.</title>
        <authorList>
            <person name="Pineda S."/>
        </authorList>
    </citation>
    <scope>NUCLEOTIDE SEQUENCE</scope>
</reference>